<name>A0AAW2UMH6_9LAMI</name>
<reference evidence="2" key="2">
    <citation type="journal article" date="2024" name="Plant">
        <title>Genomic evolution and insights into agronomic trait innovations of Sesamum species.</title>
        <authorList>
            <person name="Miao H."/>
            <person name="Wang L."/>
            <person name="Qu L."/>
            <person name="Liu H."/>
            <person name="Sun Y."/>
            <person name="Le M."/>
            <person name="Wang Q."/>
            <person name="Wei S."/>
            <person name="Zheng Y."/>
            <person name="Lin W."/>
            <person name="Duan Y."/>
            <person name="Cao H."/>
            <person name="Xiong S."/>
            <person name="Wang X."/>
            <person name="Wei L."/>
            <person name="Li C."/>
            <person name="Ma Q."/>
            <person name="Ju M."/>
            <person name="Zhao R."/>
            <person name="Li G."/>
            <person name="Mu C."/>
            <person name="Tian Q."/>
            <person name="Mei H."/>
            <person name="Zhang T."/>
            <person name="Gao T."/>
            <person name="Zhang H."/>
        </authorList>
    </citation>
    <scope>NUCLEOTIDE SEQUENCE</scope>
    <source>
        <strain evidence="2">KEN1</strain>
    </source>
</reference>
<dbReference type="EMBL" id="JACGWN010000012">
    <property type="protein sequence ID" value="KAL0416546.1"/>
    <property type="molecule type" value="Genomic_DNA"/>
</dbReference>
<feature type="domain" description="MULE transposase" evidence="1">
    <location>
        <begin position="8"/>
        <end position="81"/>
    </location>
</feature>
<protein>
    <recommendedName>
        <fullName evidence="1">MULE transposase domain-containing protein</fullName>
    </recommendedName>
</protein>
<comment type="caution">
    <text evidence="2">The sequence shown here is derived from an EMBL/GenBank/DDBJ whole genome shotgun (WGS) entry which is preliminary data.</text>
</comment>
<gene>
    <name evidence="2" type="ORF">Slati_3486500</name>
</gene>
<evidence type="ECO:0000259" key="1">
    <source>
        <dbReference type="Pfam" id="PF10551"/>
    </source>
</evidence>
<sequence length="169" mass="19522">MAGCNPFIRFDRCHLKGPFGGVLLAAIGLDENNGLFPIAFAIPEMECKEHWMFFFENLSNMLKGFSHDRSWTFMSDRQKIVAEPWSRHAFDPMPQNDHMTKNISGPFNHWVGELRGKPMLTLLDGLRAKLLSRLQNRREKALKWSNLLEYVTKKSIELAVLETIQAIFI</sequence>
<proteinExistence type="predicted"/>
<dbReference type="Pfam" id="PF10551">
    <property type="entry name" value="MULE"/>
    <property type="match status" value="1"/>
</dbReference>
<organism evidence="2">
    <name type="scientific">Sesamum latifolium</name>
    <dbReference type="NCBI Taxonomy" id="2727402"/>
    <lineage>
        <taxon>Eukaryota</taxon>
        <taxon>Viridiplantae</taxon>
        <taxon>Streptophyta</taxon>
        <taxon>Embryophyta</taxon>
        <taxon>Tracheophyta</taxon>
        <taxon>Spermatophyta</taxon>
        <taxon>Magnoliopsida</taxon>
        <taxon>eudicotyledons</taxon>
        <taxon>Gunneridae</taxon>
        <taxon>Pentapetalae</taxon>
        <taxon>asterids</taxon>
        <taxon>lamiids</taxon>
        <taxon>Lamiales</taxon>
        <taxon>Pedaliaceae</taxon>
        <taxon>Sesamum</taxon>
    </lineage>
</organism>
<reference evidence="2" key="1">
    <citation type="submission" date="2020-06" db="EMBL/GenBank/DDBJ databases">
        <authorList>
            <person name="Li T."/>
            <person name="Hu X."/>
            <person name="Zhang T."/>
            <person name="Song X."/>
            <person name="Zhang H."/>
            <person name="Dai N."/>
            <person name="Sheng W."/>
            <person name="Hou X."/>
            <person name="Wei L."/>
        </authorList>
    </citation>
    <scope>NUCLEOTIDE SEQUENCE</scope>
    <source>
        <strain evidence="2">KEN1</strain>
        <tissue evidence="2">Leaf</tissue>
    </source>
</reference>
<dbReference type="AlphaFoldDB" id="A0AAW2UMH6"/>
<accession>A0AAW2UMH6</accession>
<evidence type="ECO:0000313" key="2">
    <source>
        <dbReference type="EMBL" id="KAL0416546.1"/>
    </source>
</evidence>
<dbReference type="PANTHER" id="PTHR31973">
    <property type="entry name" value="POLYPROTEIN, PUTATIVE-RELATED"/>
    <property type="match status" value="1"/>
</dbReference>
<dbReference type="InterPro" id="IPR018289">
    <property type="entry name" value="MULE_transposase_dom"/>
</dbReference>
<dbReference type="PANTHER" id="PTHR31973:SF187">
    <property type="entry name" value="MUTATOR TRANSPOSASE MUDRA PROTEIN"/>
    <property type="match status" value="1"/>
</dbReference>